<evidence type="ECO:0000259" key="1">
    <source>
        <dbReference type="Pfam" id="PF13910"/>
    </source>
</evidence>
<accession>A0AAW2YZ34</accession>
<protein>
    <submittedName>
        <fullName evidence="2">Endoplasmic reticulum membrane-associated RNA degradation protein</fullName>
    </submittedName>
</protein>
<dbReference type="EMBL" id="JAOPGA020000821">
    <property type="protein sequence ID" value="KAL0482176.1"/>
    <property type="molecule type" value="Genomic_DNA"/>
</dbReference>
<evidence type="ECO:0000313" key="3">
    <source>
        <dbReference type="Proteomes" id="UP001431209"/>
    </source>
</evidence>
<keyword evidence="3" id="KW-1185">Reference proteome</keyword>
<evidence type="ECO:0000313" key="2">
    <source>
        <dbReference type="EMBL" id="KAL0482176.1"/>
    </source>
</evidence>
<dbReference type="Proteomes" id="UP001431209">
    <property type="component" value="Unassembled WGS sequence"/>
</dbReference>
<dbReference type="Pfam" id="PF13910">
    <property type="entry name" value="DUF4209"/>
    <property type="match status" value="1"/>
</dbReference>
<proteinExistence type="predicted"/>
<reference evidence="2 3" key="1">
    <citation type="submission" date="2024-03" db="EMBL/GenBank/DDBJ databases">
        <title>The Acrasis kona genome and developmental transcriptomes reveal deep origins of eukaryotic multicellular pathways.</title>
        <authorList>
            <person name="Sheikh S."/>
            <person name="Fu C.-J."/>
            <person name="Brown M.W."/>
            <person name="Baldauf S.L."/>
        </authorList>
    </citation>
    <scope>NUCLEOTIDE SEQUENCE [LARGE SCALE GENOMIC DNA]</scope>
    <source>
        <strain evidence="2 3">ATCC MYA-3509</strain>
    </source>
</reference>
<dbReference type="PANTHER" id="PTHR31701:SF2">
    <property type="entry name" value="ENDOPLASMIC RETICULUM MEMBRANE-ASSOCIATED RNA DEGRADATION PROTEIN"/>
    <property type="match status" value="1"/>
</dbReference>
<gene>
    <name evidence="2" type="ORF">AKO1_013387</name>
</gene>
<feature type="domain" description="DUF4209" evidence="1">
    <location>
        <begin position="209"/>
        <end position="277"/>
    </location>
</feature>
<dbReference type="InterPro" id="IPR025209">
    <property type="entry name" value="DUF4209"/>
</dbReference>
<sequence length="692" mass="79726">MKDVFLIAQKIDQAREDGRDISQYETLMGQSLQQEMNTYLSPLVRKLVIIDASDEQLTKPLQGNDEHFFDEFGFLNWSMFTKQIMTGTQVIDDIPEVSYKLDIHLFPSASVYLKRFILHHLVPFVKKQFVDPEPKDVTMAYGSCGLIFPRLLQSPNIPEFEDASVENGIFMELVSLYRRGLYQICFSVGISYFEKSLWSMLSGRFNMKSTRPVKINEILIMSELKEILGQDIIFFLRLIIGPIQGMNIRNLLWHGFFSDDEFHQGYTSLLLMLVASISKIKIVQESIKNFTNRPLQSGARFDVPICVPNYNADSLVSDSYFVPASQRRLWKQGLDLYQNGFFFYSSVLLFPLLELKHKKALCILQLKITSAETECCYITFEDVLSPQLEYASGRNLLFDNLDPNILFALLDVVAWSDGPRIRDKLSHGIMDPQCIPKSVVDRLVVTCLMLLSRYTNKTHCDKLSYQPIYHPQVILMSSVTQTRATLELFYENFVKELVYSRSDDTENAIAPKQTKVQIMDLLSRADNHIKNLSNKHSLFDDHLQDFVVTDRLDMSDIPVQVPLQYADKLGNNISTIQILRKICSGVVVIIDKVRESIEKQKLRVVEEQKKGRSKNAILLEKFTSNIHSLFLLLVLMMRSVEISFLHVNEPYYELCQSCKLVTDSLPVCIERNNWPKPKTIQKFLCVLLNTIK</sequence>
<organism evidence="2 3">
    <name type="scientific">Acrasis kona</name>
    <dbReference type="NCBI Taxonomy" id="1008807"/>
    <lineage>
        <taxon>Eukaryota</taxon>
        <taxon>Discoba</taxon>
        <taxon>Heterolobosea</taxon>
        <taxon>Tetramitia</taxon>
        <taxon>Eutetramitia</taxon>
        <taxon>Acrasidae</taxon>
        <taxon>Acrasis</taxon>
    </lineage>
</organism>
<dbReference type="PANTHER" id="PTHR31701">
    <property type="entry name" value="ENDOPLASMIC RETICULUM MEMBRANE-ASSOCIATED RNA DEGRADATION PROTEIN"/>
    <property type="match status" value="1"/>
</dbReference>
<comment type="caution">
    <text evidence="2">The sequence shown here is derived from an EMBL/GenBank/DDBJ whole genome shotgun (WGS) entry which is preliminary data.</text>
</comment>
<dbReference type="InterPro" id="IPR039635">
    <property type="entry name" value="ERMARD"/>
</dbReference>
<name>A0AAW2YZ34_9EUKA</name>
<dbReference type="AlphaFoldDB" id="A0AAW2YZ34"/>